<dbReference type="GO" id="GO:0140053">
    <property type="term" value="P:mitochondrial gene expression"/>
    <property type="evidence" value="ECO:0007669"/>
    <property type="project" value="UniProtKB-UniRule"/>
</dbReference>
<name>A0A6A6J9Q2_WESOR</name>
<keyword evidence="4 8" id="KW-0999">Mitochondrion inner membrane</keyword>
<dbReference type="GO" id="GO:0005743">
    <property type="term" value="C:mitochondrial inner membrane"/>
    <property type="evidence" value="ECO:0007669"/>
    <property type="project" value="UniProtKB-SubCell"/>
</dbReference>
<evidence type="ECO:0000313" key="11">
    <source>
        <dbReference type="Proteomes" id="UP000800097"/>
    </source>
</evidence>
<feature type="region of interest" description="Disordered" evidence="9">
    <location>
        <begin position="381"/>
        <end position="406"/>
    </location>
</feature>
<dbReference type="Gene3D" id="3.30.460.10">
    <property type="entry name" value="Beta Polymerase, domain 2"/>
    <property type="match status" value="1"/>
</dbReference>
<dbReference type="InterPro" id="IPR040152">
    <property type="entry name" value="Atp25"/>
</dbReference>
<evidence type="ECO:0000256" key="7">
    <source>
        <dbReference type="ARBA" id="ARBA00023136"/>
    </source>
</evidence>
<protein>
    <recommendedName>
        <fullName evidence="8">ATPase synthesis protein 25</fullName>
    </recommendedName>
</protein>
<dbReference type="InterPro" id="IPR043519">
    <property type="entry name" value="NT_sf"/>
</dbReference>
<feature type="compositionally biased region" description="Basic and acidic residues" evidence="9">
    <location>
        <begin position="94"/>
        <end position="104"/>
    </location>
</feature>
<dbReference type="RefSeq" id="XP_033650526.1">
    <property type="nucleotide sequence ID" value="XM_033799100.1"/>
</dbReference>
<evidence type="ECO:0000313" key="10">
    <source>
        <dbReference type="EMBL" id="KAF2272987.1"/>
    </source>
</evidence>
<dbReference type="EMBL" id="ML986514">
    <property type="protein sequence ID" value="KAF2272987.1"/>
    <property type="molecule type" value="Genomic_DNA"/>
</dbReference>
<reference evidence="10" key="1">
    <citation type="journal article" date="2020" name="Stud. Mycol.">
        <title>101 Dothideomycetes genomes: a test case for predicting lifestyles and emergence of pathogens.</title>
        <authorList>
            <person name="Haridas S."/>
            <person name="Albert R."/>
            <person name="Binder M."/>
            <person name="Bloem J."/>
            <person name="Labutti K."/>
            <person name="Salamov A."/>
            <person name="Andreopoulos B."/>
            <person name="Baker S."/>
            <person name="Barry K."/>
            <person name="Bills G."/>
            <person name="Bluhm B."/>
            <person name="Cannon C."/>
            <person name="Castanera R."/>
            <person name="Culley D."/>
            <person name="Daum C."/>
            <person name="Ezra D."/>
            <person name="Gonzalez J."/>
            <person name="Henrissat B."/>
            <person name="Kuo A."/>
            <person name="Liang C."/>
            <person name="Lipzen A."/>
            <person name="Lutzoni F."/>
            <person name="Magnuson J."/>
            <person name="Mondo S."/>
            <person name="Nolan M."/>
            <person name="Ohm R."/>
            <person name="Pangilinan J."/>
            <person name="Park H.-J."/>
            <person name="Ramirez L."/>
            <person name="Alfaro M."/>
            <person name="Sun H."/>
            <person name="Tritt A."/>
            <person name="Yoshinaga Y."/>
            <person name="Zwiers L.-H."/>
            <person name="Turgeon B."/>
            <person name="Goodwin S."/>
            <person name="Spatafora J."/>
            <person name="Crous P."/>
            <person name="Grigoriev I."/>
        </authorList>
    </citation>
    <scope>NUCLEOTIDE SEQUENCE</scope>
    <source>
        <strain evidence="10">CBS 379.55</strain>
    </source>
</reference>
<dbReference type="GeneID" id="54552275"/>
<feature type="compositionally biased region" description="Low complexity" evidence="9">
    <location>
        <begin position="105"/>
        <end position="118"/>
    </location>
</feature>
<feature type="region of interest" description="Disordered" evidence="9">
    <location>
        <begin position="30"/>
        <end position="142"/>
    </location>
</feature>
<dbReference type="PANTHER" id="PTHR28087">
    <property type="entry name" value="ATPASE SYNTHESIS PROTEIN 25, MITOCHONDRIAL"/>
    <property type="match status" value="1"/>
</dbReference>
<comment type="similarity">
    <text evidence="3 8">Belongs to the ATP25 family.</text>
</comment>
<evidence type="ECO:0000256" key="6">
    <source>
        <dbReference type="ARBA" id="ARBA00023128"/>
    </source>
</evidence>
<dbReference type="FunFam" id="3.30.460.10:FF:000044">
    <property type="entry name" value="ATPase synthesis protein 25, mitochondrial"/>
    <property type="match status" value="1"/>
</dbReference>
<organism evidence="10 11">
    <name type="scientific">Westerdykella ornata</name>
    <dbReference type="NCBI Taxonomy" id="318751"/>
    <lineage>
        <taxon>Eukaryota</taxon>
        <taxon>Fungi</taxon>
        <taxon>Dikarya</taxon>
        <taxon>Ascomycota</taxon>
        <taxon>Pezizomycotina</taxon>
        <taxon>Dothideomycetes</taxon>
        <taxon>Pleosporomycetidae</taxon>
        <taxon>Pleosporales</taxon>
        <taxon>Sporormiaceae</taxon>
        <taxon>Westerdykella</taxon>
    </lineage>
</organism>
<dbReference type="AlphaFoldDB" id="A0A6A6J9Q2"/>
<proteinExistence type="inferred from homology"/>
<sequence>MSLSRAVAPTAGCYACSAYLTRTLASSVAANGPSTLRSSWAASRPARRQYTSTAPRRVRTPNLPPVDKDPGSDFLETPGPEPIPSETEPTPPEETAKVDTRGKDTTTASTSAKTTSSNPTPPSDPSIPWYLRTQPLPTTPSPEDARALIPELPKNPPPLLQTLLEYICLTAGLDDLHLLDLRHLDPPPALGPKLIMIICTARSEKHLHVSADRFCRYLRREHGLKADAAGLLGRNELKIKLRRKAKRMRMLANIGGREPEGNIDDGIRTGWICCTIGKIEAHPEDTDMPGVSDVEDFVGFRDVKPGVNVVVQMFTEEKRAEIDLERLWGGVLKTHERKDGVAEEQLRELEEHLDGEFVKEMAQKEAEKRLKENPLDADVGGKREWEFKRPKPSVGDVFPPASEPRMQQVRRLHTIGLRPAF</sequence>
<dbReference type="OrthoDB" id="107372at2759"/>
<dbReference type="PANTHER" id="PTHR28087:SF1">
    <property type="entry name" value="ATPASE SYNTHESIS PROTEIN 25, MITOCHONDRIAL"/>
    <property type="match status" value="1"/>
</dbReference>
<keyword evidence="7 8" id="KW-0472">Membrane</keyword>
<comment type="subcellular location">
    <subcellularLocation>
        <location evidence="2 8">Mitochondrion inner membrane</location>
        <topology evidence="2 8">Peripheral membrane protein</topology>
        <orientation evidence="2 8">Matrix side</orientation>
    </subcellularLocation>
</comment>
<comment type="function">
    <text evidence="1">Probable mitochondrial mRNA stabilization factor.</text>
</comment>
<evidence type="ECO:0000256" key="4">
    <source>
        <dbReference type="ARBA" id="ARBA00022792"/>
    </source>
</evidence>
<dbReference type="GO" id="GO:0048255">
    <property type="term" value="P:mRNA stabilization"/>
    <property type="evidence" value="ECO:0007669"/>
    <property type="project" value="TreeGrafter"/>
</dbReference>
<keyword evidence="11" id="KW-1185">Reference proteome</keyword>
<evidence type="ECO:0000256" key="2">
    <source>
        <dbReference type="ARBA" id="ARBA00004443"/>
    </source>
</evidence>
<dbReference type="Proteomes" id="UP000800097">
    <property type="component" value="Unassembled WGS sequence"/>
</dbReference>
<evidence type="ECO:0000256" key="1">
    <source>
        <dbReference type="ARBA" id="ARBA00003470"/>
    </source>
</evidence>
<keyword evidence="5 8" id="KW-0809">Transit peptide</keyword>
<keyword evidence="6 8" id="KW-0496">Mitochondrion</keyword>
<accession>A0A6A6J9Q2</accession>
<comment type="function">
    <text evidence="8">Mitochondrial mRNA stabilization factor.</text>
</comment>
<evidence type="ECO:0000256" key="5">
    <source>
        <dbReference type="ARBA" id="ARBA00022946"/>
    </source>
</evidence>
<evidence type="ECO:0000256" key="9">
    <source>
        <dbReference type="SAM" id="MobiDB-lite"/>
    </source>
</evidence>
<evidence type="ECO:0000256" key="8">
    <source>
        <dbReference type="RuleBase" id="RU367062"/>
    </source>
</evidence>
<gene>
    <name evidence="10" type="ORF">EI97DRAFT_436424</name>
</gene>
<evidence type="ECO:0000256" key="3">
    <source>
        <dbReference type="ARBA" id="ARBA00010787"/>
    </source>
</evidence>